<accession>A0A850LI49</accession>
<sequence length="213" mass="24946">MGGYGSGRPGHKQKAEDCRSLDVNRLHREGCLEPGRMGNWVWSRNGEEISRIGYRAEEGRFVLDYRVRLYGGEWESIEQPTRLTYTPCNYGNKRPYFICPGVVNGRACGRRVGKLFSGGRYFLCRHCYNVAYSSQSEPRYDRMLRRANKLRIALGGEPGTAHWIAPKPKGMWQRTYQRKRWEIQWCEDQANQAFLSKYRHLLSDAELRMYFDT</sequence>
<comment type="caution">
    <text evidence="1">The sequence shown here is derived from an EMBL/GenBank/DDBJ whole genome shotgun (WGS) entry which is preliminary data.</text>
</comment>
<gene>
    <name evidence="1" type="ORF">HW564_11000</name>
</gene>
<dbReference type="Proteomes" id="UP000565723">
    <property type="component" value="Unassembled WGS sequence"/>
</dbReference>
<evidence type="ECO:0000313" key="1">
    <source>
        <dbReference type="EMBL" id="NVK97449.1"/>
    </source>
</evidence>
<protein>
    <submittedName>
        <fullName evidence="1">Uncharacterized protein</fullName>
    </submittedName>
</protein>
<dbReference type="EMBL" id="JABXIY010000027">
    <property type="protein sequence ID" value="NVK97449.1"/>
    <property type="molecule type" value="Genomic_DNA"/>
</dbReference>
<dbReference type="AlphaFoldDB" id="A0A850LI49"/>
<reference evidence="1 2" key="1">
    <citation type="journal article" date="2020" name="Proc. Natl. Acad. Sci. U.S.A.">
        <title>Ecological drivers of bacterial community assembly in synthetic phycospheres.</title>
        <authorList>
            <person name="Fu H."/>
            <person name="Uchimiya M."/>
            <person name="Gore J."/>
            <person name="Moran M.A."/>
        </authorList>
    </citation>
    <scope>NUCLEOTIDE SEQUENCE [LARGE SCALE GENOMIC DNA]</scope>
    <source>
        <strain evidence="1">HF-Din03</strain>
    </source>
</reference>
<dbReference type="RefSeq" id="WP_044028224.1">
    <property type="nucleotide sequence ID" value="NZ_CP076685.1"/>
</dbReference>
<name>A0A850LI49_9RHOB</name>
<organism evidence="1 2">
    <name type="scientific">Ruegeria pomeroyi</name>
    <dbReference type="NCBI Taxonomy" id="89184"/>
    <lineage>
        <taxon>Bacteria</taxon>
        <taxon>Pseudomonadati</taxon>
        <taxon>Pseudomonadota</taxon>
        <taxon>Alphaproteobacteria</taxon>
        <taxon>Rhodobacterales</taxon>
        <taxon>Roseobacteraceae</taxon>
        <taxon>Ruegeria</taxon>
    </lineage>
</organism>
<evidence type="ECO:0000313" key="2">
    <source>
        <dbReference type="Proteomes" id="UP000565723"/>
    </source>
</evidence>
<proteinExistence type="predicted"/>